<name>A0A5F8G561_MONDO</name>
<dbReference type="Proteomes" id="UP000002280">
    <property type="component" value="Chromosome 5"/>
</dbReference>
<sequence length="75" mass="8717">MFCYLCLLSTSLFVRNVANDTRCVSEDSYWEFVHYGSIAKVYGSLDSYTCPKFTYVQFEDVWLISGISRSFQSKI</sequence>
<dbReference type="InParanoid" id="A0A5F8G561"/>
<evidence type="ECO:0000313" key="2">
    <source>
        <dbReference type="Ensembl" id="ENSMODP00000042574.1"/>
    </source>
</evidence>
<organism evidence="2 3">
    <name type="scientific">Monodelphis domestica</name>
    <name type="common">Gray short-tailed opossum</name>
    <dbReference type="NCBI Taxonomy" id="13616"/>
    <lineage>
        <taxon>Eukaryota</taxon>
        <taxon>Metazoa</taxon>
        <taxon>Chordata</taxon>
        <taxon>Craniata</taxon>
        <taxon>Vertebrata</taxon>
        <taxon>Euteleostomi</taxon>
        <taxon>Mammalia</taxon>
        <taxon>Metatheria</taxon>
        <taxon>Didelphimorphia</taxon>
        <taxon>Didelphidae</taxon>
        <taxon>Monodelphis</taxon>
    </lineage>
</organism>
<evidence type="ECO:0000256" key="1">
    <source>
        <dbReference type="SAM" id="SignalP"/>
    </source>
</evidence>
<keyword evidence="1" id="KW-0732">Signal</keyword>
<proteinExistence type="predicted"/>
<reference evidence="2" key="2">
    <citation type="submission" date="2025-08" db="UniProtKB">
        <authorList>
            <consortium name="Ensembl"/>
        </authorList>
    </citation>
    <scope>IDENTIFICATION</scope>
</reference>
<keyword evidence="3" id="KW-1185">Reference proteome</keyword>
<feature type="chain" id="PRO_5023846485" evidence="1">
    <location>
        <begin position="19"/>
        <end position="75"/>
    </location>
</feature>
<reference evidence="2 3" key="1">
    <citation type="journal article" date="2007" name="Nature">
        <title>Genome of the marsupial Monodelphis domestica reveals innovation in non-coding sequences.</title>
        <authorList>
            <person name="Mikkelsen T.S."/>
            <person name="Wakefield M.J."/>
            <person name="Aken B."/>
            <person name="Amemiya C.T."/>
            <person name="Chang J.L."/>
            <person name="Duke S."/>
            <person name="Garber M."/>
            <person name="Gentles A.J."/>
            <person name="Goodstadt L."/>
            <person name="Heger A."/>
            <person name="Jurka J."/>
            <person name="Kamal M."/>
            <person name="Mauceli E."/>
            <person name="Searle S.M."/>
            <person name="Sharpe T."/>
            <person name="Baker M.L."/>
            <person name="Batzer M.A."/>
            <person name="Benos P.V."/>
            <person name="Belov K."/>
            <person name="Clamp M."/>
            <person name="Cook A."/>
            <person name="Cuff J."/>
            <person name="Das R."/>
            <person name="Davidow L."/>
            <person name="Deakin J.E."/>
            <person name="Fazzari M.J."/>
            <person name="Glass J.L."/>
            <person name="Grabherr M."/>
            <person name="Greally J.M."/>
            <person name="Gu W."/>
            <person name="Hore T.A."/>
            <person name="Huttley G.A."/>
            <person name="Kleber M."/>
            <person name="Jirtle R.L."/>
            <person name="Koina E."/>
            <person name="Lee J.T."/>
            <person name="Mahony S."/>
            <person name="Marra M.A."/>
            <person name="Miller R.D."/>
            <person name="Nicholls R.D."/>
            <person name="Oda M."/>
            <person name="Papenfuss A.T."/>
            <person name="Parra Z.E."/>
            <person name="Pollock D.D."/>
            <person name="Ray D.A."/>
            <person name="Schein J.E."/>
            <person name="Speed T.P."/>
            <person name="Thompson K."/>
            <person name="VandeBerg J.L."/>
            <person name="Wade C.M."/>
            <person name="Walker J.A."/>
            <person name="Waters P.D."/>
            <person name="Webber C."/>
            <person name="Weidman J.R."/>
            <person name="Xie X."/>
            <person name="Zody M.C."/>
            <person name="Baldwin J."/>
            <person name="Abdouelleil A."/>
            <person name="Abdulkadir J."/>
            <person name="Abebe A."/>
            <person name="Abera B."/>
            <person name="Abreu J."/>
            <person name="Acer S.C."/>
            <person name="Aftuck L."/>
            <person name="Alexander A."/>
            <person name="An P."/>
            <person name="Anderson E."/>
            <person name="Anderson S."/>
            <person name="Arachi H."/>
            <person name="Azer M."/>
            <person name="Bachantsang P."/>
            <person name="Barry A."/>
            <person name="Bayul T."/>
            <person name="Berlin A."/>
            <person name="Bessette D."/>
            <person name="Bloom T."/>
            <person name="Bloom T."/>
            <person name="Boguslavskiy L."/>
            <person name="Bonnet C."/>
            <person name="Boukhgalter B."/>
            <person name="Bourzgui I."/>
            <person name="Brown A."/>
            <person name="Cahill P."/>
            <person name="Channer S."/>
            <person name="Cheshatsang Y."/>
            <person name="Chuda L."/>
            <person name="Citroen M."/>
            <person name="Collymore A."/>
            <person name="Cooke P."/>
            <person name="Costello M."/>
            <person name="D'Aco K."/>
            <person name="Daza R."/>
            <person name="De Haan G."/>
            <person name="DeGray S."/>
            <person name="DeMaso C."/>
            <person name="Dhargay N."/>
            <person name="Dooley K."/>
            <person name="Dooley E."/>
            <person name="Doricent M."/>
            <person name="Dorje P."/>
            <person name="Dorjee K."/>
            <person name="Dupes A."/>
            <person name="Elong R."/>
            <person name="Falk J."/>
            <person name="Farina A."/>
            <person name="Faro S."/>
            <person name="Ferguson D."/>
            <person name="Fisher S."/>
            <person name="Foley C.D."/>
            <person name="Franke A."/>
            <person name="Friedrich D."/>
            <person name="Gadbois L."/>
            <person name="Gearin G."/>
            <person name="Gearin C.R."/>
            <person name="Giannoukos G."/>
            <person name="Goode T."/>
            <person name="Graham J."/>
            <person name="Grandbois E."/>
            <person name="Grewal S."/>
            <person name="Gyaltsen K."/>
            <person name="Hafez N."/>
            <person name="Hagos B."/>
            <person name="Hall J."/>
            <person name="Henson C."/>
            <person name="Hollinger A."/>
            <person name="Honan T."/>
            <person name="Huard M.D."/>
            <person name="Hughes L."/>
            <person name="Hurhula B."/>
            <person name="Husby M.E."/>
            <person name="Kamat A."/>
            <person name="Kanga B."/>
            <person name="Kashin S."/>
            <person name="Khazanovich D."/>
            <person name="Kisner P."/>
            <person name="Lance K."/>
            <person name="Lara M."/>
            <person name="Lee W."/>
            <person name="Lennon N."/>
            <person name="Letendre F."/>
            <person name="LeVine R."/>
            <person name="Lipovsky A."/>
            <person name="Liu X."/>
            <person name="Liu J."/>
            <person name="Liu S."/>
            <person name="Lokyitsang T."/>
            <person name="Lokyitsang Y."/>
            <person name="Lubonja R."/>
            <person name="Lui A."/>
            <person name="MacDonald P."/>
            <person name="Magnisalis V."/>
            <person name="Maru K."/>
            <person name="Matthews C."/>
            <person name="McCusker W."/>
            <person name="McDonough S."/>
            <person name="Mehta T."/>
            <person name="Meldrim J."/>
            <person name="Meneus L."/>
            <person name="Mihai O."/>
            <person name="Mihalev A."/>
            <person name="Mihova T."/>
            <person name="Mittelman R."/>
            <person name="Mlenga V."/>
            <person name="Montmayeur A."/>
            <person name="Mulrain L."/>
            <person name="Navidi A."/>
            <person name="Naylor J."/>
            <person name="Negash T."/>
            <person name="Nguyen T."/>
            <person name="Nguyen N."/>
            <person name="Nicol R."/>
            <person name="Norbu C."/>
            <person name="Norbu N."/>
            <person name="Novod N."/>
            <person name="O'Neill B."/>
            <person name="Osman S."/>
            <person name="Markiewicz E."/>
            <person name="Oyono O.L."/>
            <person name="Patti C."/>
            <person name="Phunkhang P."/>
            <person name="Pierre F."/>
            <person name="Priest M."/>
            <person name="Raghuraman S."/>
            <person name="Rege F."/>
            <person name="Reyes R."/>
            <person name="Rise C."/>
            <person name="Rogov P."/>
            <person name="Ross K."/>
            <person name="Ryan E."/>
            <person name="Settipalli S."/>
            <person name="Shea T."/>
            <person name="Sherpa N."/>
            <person name="Shi L."/>
            <person name="Shih D."/>
            <person name="Sparrow T."/>
            <person name="Spaulding J."/>
            <person name="Stalker J."/>
            <person name="Stange-Thomann N."/>
            <person name="Stavropoulos S."/>
            <person name="Stone C."/>
            <person name="Strader C."/>
            <person name="Tesfaye S."/>
            <person name="Thomson T."/>
            <person name="Thoulutsang Y."/>
            <person name="Thoulutsang D."/>
            <person name="Topham K."/>
            <person name="Topping I."/>
            <person name="Tsamla T."/>
            <person name="Vassiliev H."/>
            <person name="Vo A."/>
            <person name="Wangchuk T."/>
            <person name="Wangdi T."/>
            <person name="Weiand M."/>
            <person name="Wilkinson J."/>
            <person name="Wilson A."/>
            <person name="Yadav S."/>
            <person name="Young G."/>
            <person name="Yu Q."/>
            <person name="Zembek L."/>
            <person name="Zhong D."/>
            <person name="Zimmer A."/>
            <person name="Zwirko Z."/>
            <person name="Jaffe D.B."/>
            <person name="Alvarez P."/>
            <person name="Brockman W."/>
            <person name="Butler J."/>
            <person name="Chin C."/>
            <person name="Gnerre S."/>
            <person name="MacCallum I."/>
            <person name="Graves J.A."/>
            <person name="Ponting C.P."/>
            <person name="Breen M."/>
            <person name="Samollow P.B."/>
            <person name="Lander E.S."/>
            <person name="Lindblad-Toh K."/>
        </authorList>
    </citation>
    <scope>NUCLEOTIDE SEQUENCE [LARGE SCALE GENOMIC DNA]</scope>
</reference>
<accession>A0A5F8G561</accession>
<reference evidence="2" key="3">
    <citation type="submission" date="2025-09" db="UniProtKB">
        <authorList>
            <consortium name="Ensembl"/>
        </authorList>
    </citation>
    <scope>IDENTIFICATION</scope>
</reference>
<feature type="signal peptide" evidence="1">
    <location>
        <begin position="1"/>
        <end position="18"/>
    </location>
</feature>
<dbReference type="Bgee" id="ENSMODG00000047256">
    <property type="expression patterns" value="Expressed in skeleton of lower jaw"/>
</dbReference>
<dbReference type="STRING" id="13616.ENSMODP00000042574"/>
<protein>
    <submittedName>
        <fullName evidence="2">Uncharacterized protein</fullName>
    </submittedName>
</protein>
<dbReference type="Ensembl" id="ENSMODT00000087361.1">
    <property type="protein sequence ID" value="ENSMODP00000042574.1"/>
    <property type="gene ID" value="ENSMODG00000047256.1"/>
</dbReference>
<evidence type="ECO:0000313" key="3">
    <source>
        <dbReference type="Proteomes" id="UP000002280"/>
    </source>
</evidence>
<dbReference type="AlphaFoldDB" id="A0A5F8G561"/>